<evidence type="ECO:0000313" key="3">
    <source>
        <dbReference type="EMBL" id="PRQ05102.1"/>
    </source>
</evidence>
<dbReference type="AlphaFoldDB" id="A0A2S9YJ84"/>
<gene>
    <name evidence="3" type="ORF">ENSA7_47310</name>
</gene>
<evidence type="ECO:0000256" key="1">
    <source>
        <dbReference type="SAM" id="MobiDB-lite"/>
    </source>
</evidence>
<comment type="caution">
    <text evidence="3">The sequence shown here is derived from an EMBL/GenBank/DDBJ whole genome shotgun (WGS) entry which is preliminary data.</text>
</comment>
<evidence type="ECO:0000313" key="4">
    <source>
        <dbReference type="Proteomes" id="UP000238823"/>
    </source>
</evidence>
<feature type="compositionally biased region" description="Low complexity" evidence="1">
    <location>
        <begin position="41"/>
        <end position="58"/>
    </location>
</feature>
<accession>A0A2S9YJ84</accession>
<dbReference type="EMBL" id="PVNL01000097">
    <property type="protein sequence ID" value="PRQ05102.1"/>
    <property type="molecule type" value="Genomic_DNA"/>
</dbReference>
<name>A0A2S9YJ84_9BACT</name>
<sequence>MRRISLFALSITPLLACVSDGGDRQLTGDTADAATTLATASDTLSSDSTTDDTSTADASTDDDTGESGGLKLDTLPAETADDGPDPEDCIEDVDIVFVMDVSTTMGPFFDKLESDILAVHDALAAFDLPNPPHYGLAVFVDDFTLVNAGAPYTDINALKADFEYWNNFTSSNQQTGGGSFNSTWTENSLDALFAASGGFQWRPVSSTLRMIIHTTDDTFWNGPTVANGVNILHDYPETVSSLQQREIRMFTFADHLGGQSGTDDVSEGFFTDYAGQAPIPAQTGGAAYEIGQVLAGVISLSDAIVGAVEESYCEEYPPIG</sequence>
<dbReference type="PROSITE" id="PS50234">
    <property type="entry name" value="VWFA"/>
    <property type="match status" value="1"/>
</dbReference>
<protein>
    <recommendedName>
        <fullName evidence="2">VWFA domain-containing protein</fullName>
    </recommendedName>
</protein>
<dbReference type="Proteomes" id="UP000238823">
    <property type="component" value="Unassembled WGS sequence"/>
</dbReference>
<feature type="region of interest" description="Disordered" evidence="1">
    <location>
        <begin position="41"/>
        <end position="87"/>
    </location>
</feature>
<reference evidence="3 4" key="1">
    <citation type="submission" date="2018-03" db="EMBL/GenBank/DDBJ databases">
        <title>Draft Genome Sequences of the Obligatory Marine Myxobacteria Enhygromyxa salina SWB007.</title>
        <authorList>
            <person name="Poehlein A."/>
            <person name="Moghaddam J.A."/>
            <person name="Harms H."/>
            <person name="Alanjari M."/>
            <person name="Koenig G.M."/>
            <person name="Daniel R."/>
            <person name="Schaeberle T.F."/>
        </authorList>
    </citation>
    <scope>NUCLEOTIDE SEQUENCE [LARGE SCALE GENOMIC DNA]</scope>
    <source>
        <strain evidence="3 4">SWB007</strain>
    </source>
</reference>
<feature type="domain" description="VWFA" evidence="2">
    <location>
        <begin position="94"/>
        <end position="253"/>
    </location>
</feature>
<organism evidence="3 4">
    <name type="scientific">Enhygromyxa salina</name>
    <dbReference type="NCBI Taxonomy" id="215803"/>
    <lineage>
        <taxon>Bacteria</taxon>
        <taxon>Pseudomonadati</taxon>
        <taxon>Myxococcota</taxon>
        <taxon>Polyangia</taxon>
        <taxon>Nannocystales</taxon>
        <taxon>Nannocystaceae</taxon>
        <taxon>Enhygromyxa</taxon>
    </lineage>
</organism>
<dbReference type="Gene3D" id="3.40.50.410">
    <property type="entry name" value="von Willebrand factor, type A domain"/>
    <property type="match status" value="1"/>
</dbReference>
<evidence type="ECO:0000259" key="2">
    <source>
        <dbReference type="PROSITE" id="PS50234"/>
    </source>
</evidence>
<proteinExistence type="predicted"/>
<dbReference type="RefSeq" id="WP_106091651.1">
    <property type="nucleotide sequence ID" value="NZ_PVNL01000097.1"/>
</dbReference>
<dbReference type="OrthoDB" id="5521790at2"/>
<dbReference type="InterPro" id="IPR002035">
    <property type="entry name" value="VWF_A"/>
</dbReference>
<dbReference type="SUPFAM" id="SSF53300">
    <property type="entry name" value="vWA-like"/>
    <property type="match status" value="1"/>
</dbReference>
<dbReference type="InterPro" id="IPR036465">
    <property type="entry name" value="vWFA_dom_sf"/>
</dbReference>